<evidence type="ECO:0000256" key="1">
    <source>
        <dbReference type="SAM" id="MobiDB-lite"/>
    </source>
</evidence>
<feature type="compositionally biased region" description="Low complexity" evidence="1">
    <location>
        <begin position="131"/>
        <end position="148"/>
    </location>
</feature>
<proteinExistence type="predicted"/>
<sequence>MKQVERESLHNYESSDSEDESRRELRLDEEDGSTHKKSSAIGESSSGSIVRSSSMEVLNSSSLLEKPKIIDEDAKVFIEFASFFTSPENMNNSVMMNGNCNLQQPQQPPPPPLMDFGSNSTGTSTSLQIFSSGAAQSKPSSSIPSVIVSHHHDAPKPPSSMLIPIPIKTVREDESKPKKTKLRSLHKSTNPQVASSSASGATASSSHATVTTPVKRQTKPLREDDRIVTPSKFTQQIETPNSKKNEDLPRKKRGRPPGTKKTPSQKKVKEDYEDENQLATTSICTSVNTSFTRQPIEMPQVDPSRDVSIYGTIFNRDVLDRLFLHRNELDYEHSHPIHILDTLLEGHLEKESNKDTLVTNVNLSFDPSLLLMSSSERVIEDNRLARFIVNH</sequence>
<dbReference type="Proteomes" id="UP000006671">
    <property type="component" value="Unassembled WGS sequence"/>
</dbReference>
<feature type="compositionally biased region" description="Low complexity" evidence="1">
    <location>
        <begin position="194"/>
        <end position="212"/>
    </location>
</feature>
<dbReference type="GeneID" id="8858972"/>
<name>D2VB76_NAEGR</name>
<feature type="region of interest" description="Disordered" evidence="1">
    <location>
        <begin position="1"/>
        <end position="53"/>
    </location>
</feature>
<keyword evidence="3" id="KW-1185">Reference proteome</keyword>
<evidence type="ECO:0000313" key="3">
    <source>
        <dbReference type="Proteomes" id="UP000006671"/>
    </source>
</evidence>
<feature type="compositionally biased region" description="Polar residues" evidence="1">
    <location>
        <begin position="231"/>
        <end position="240"/>
    </location>
</feature>
<feature type="compositionally biased region" description="Basic and acidic residues" evidence="1">
    <location>
        <begin position="1"/>
        <end position="10"/>
    </location>
</feature>
<gene>
    <name evidence="2" type="ORF">NAEGRDRAFT_66118</name>
</gene>
<dbReference type="OMA" id="VNESLVM"/>
<feature type="compositionally biased region" description="Low complexity" evidence="1">
    <location>
        <begin position="39"/>
        <end position="53"/>
    </location>
</feature>
<feature type="region of interest" description="Disordered" evidence="1">
    <location>
        <begin position="98"/>
        <end position="274"/>
    </location>
</feature>
<feature type="compositionally biased region" description="Polar residues" evidence="1">
    <location>
        <begin position="117"/>
        <end position="130"/>
    </location>
</feature>
<dbReference type="AlphaFoldDB" id="D2VB76"/>
<evidence type="ECO:0000313" key="2">
    <source>
        <dbReference type="EMBL" id="EFC45860.1"/>
    </source>
</evidence>
<dbReference type="EMBL" id="GG738861">
    <property type="protein sequence ID" value="EFC45860.1"/>
    <property type="molecule type" value="Genomic_DNA"/>
</dbReference>
<protein>
    <submittedName>
        <fullName evidence="2">Predicted protein</fullName>
    </submittedName>
</protein>
<dbReference type="RefSeq" id="XP_002678604.1">
    <property type="nucleotide sequence ID" value="XM_002678558.1"/>
</dbReference>
<dbReference type="VEuPathDB" id="AmoebaDB:NAEGRDRAFT_66118"/>
<dbReference type="KEGG" id="ngr:NAEGRDRAFT_66118"/>
<organism evidence="3">
    <name type="scientific">Naegleria gruberi</name>
    <name type="common">Amoeba</name>
    <dbReference type="NCBI Taxonomy" id="5762"/>
    <lineage>
        <taxon>Eukaryota</taxon>
        <taxon>Discoba</taxon>
        <taxon>Heterolobosea</taxon>
        <taxon>Tetramitia</taxon>
        <taxon>Eutetramitia</taxon>
        <taxon>Vahlkampfiidae</taxon>
        <taxon>Naegleria</taxon>
    </lineage>
</organism>
<dbReference type="InParanoid" id="D2VB76"/>
<accession>D2VB76</accession>
<reference evidence="2 3" key="1">
    <citation type="journal article" date="2010" name="Cell">
        <title>The genome of Naegleria gruberi illuminates early eukaryotic versatility.</title>
        <authorList>
            <person name="Fritz-Laylin L.K."/>
            <person name="Prochnik S.E."/>
            <person name="Ginger M.L."/>
            <person name="Dacks J.B."/>
            <person name="Carpenter M.L."/>
            <person name="Field M.C."/>
            <person name="Kuo A."/>
            <person name="Paredez A."/>
            <person name="Chapman J."/>
            <person name="Pham J."/>
            <person name="Shu S."/>
            <person name="Neupane R."/>
            <person name="Cipriano M."/>
            <person name="Mancuso J."/>
            <person name="Tu H."/>
            <person name="Salamov A."/>
            <person name="Lindquist E."/>
            <person name="Shapiro H."/>
            <person name="Lucas S."/>
            <person name="Grigoriev I.V."/>
            <person name="Cande W.Z."/>
            <person name="Fulton C."/>
            <person name="Rokhsar D.S."/>
            <person name="Dawson S.C."/>
        </authorList>
    </citation>
    <scope>NUCLEOTIDE SEQUENCE [LARGE SCALE GENOMIC DNA]</scope>
    <source>
        <strain evidence="2 3">NEG-M</strain>
    </source>
</reference>